<accession>A0A2X2X920</accession>
<dbReference type="RefSeq" id="WP_139166061.1">
    <property type="nucleotide sequence ID" value="NZ_FNEG01000001.1"/>
</dbReference>
<sequence length="192" mass="22963">MRHLKKYLTACIMLVAIMKNSFAFAQEFNPKTFPLKNTSWYLSVEYIESLRRNGNELNLKLSKEQTSYKIEFLNDTQYKVSFKDKTKKLKTFTGTYKFSITSDRENIIEFDYDNFSNVRDRKGNLLELVPPPFIPFLEIEEFEKLNTIEKLQVLFSRSYIWGESENILYLNRTLLKEDLENYKKRGLIQMKK</sequence>
<protein>
    <submittedName>
        <fullName evidence="3">Uncharacterized protein</fullName>
    </submittedName>
</protein>
<reference evidence="3 5" key="2">
    <citation type="submission" date="2018-06" db="EMBL/GenBank/DDBJ databases">
        <authorList>
            <consortium name="Pathogen Informatics"/>
            <person name="Doyle S."/>
        </authorList>
    </citation>
    <scope>NUCLEOTIDE SEQUENCE [LARGE SCALE GENOMIC DNA]</scope>
    <source>
        <strain evidence="3 5">NCTC13492</strain>
    </source>
</reference>
<feature type="chain" id="PRO_5016988567" evidence="1">
    <location>
        <begin position="26"/>
        <end position="192"/>
    </location>
</feature>
<keyword evidence="1" id="KW-0732">Signal</keyword>
<evidence type="ECO:0000256" key="1">
    <source>
        <dbReference type="SAM" id="SignalP"/>
    </source>
</evidence>
<evidence type="ECO:0000313" key="2">
    <source>
        <dbReference type="EMBL" id="SDI19489.1"/>
    </source>
</evidence>
<dbReference type="Proteomes" id="UP000199426">
    <property type="component" value="Unassembled WGS sequence"/>
</dbReference>
<dbReference type="STRING" id="445960.SAMN05421542_0385"/>
<dbReference type="Proteomes" id="UP000251670">
    <property type="component" value="Unassembled WGS sequence"/>
</dbReference>
<evidence type="ECO:0000313" key="5">
    <source>
        <dbReference type="Proteomes" id="UP000251670"/>
    </source>
</evidence>
<evidence type="ECO:0000313" key="3">
    <source>
        <dbReference type="EMBL" id="SQB46653.1"/>
    </source>
</evidence>
<evidence type="ECO:0000313" key="4">
    <source>
        <dbReference type="Proteomes" id="UP000199426"/>
    </source>
</evidence>
<dbReference type="EMBL" id="UAWB01000013">
    <property type="protein sequence ID" value="SQB46653.1"/>
    <property type="molecule type" value="Genomic_DNA"/>
</dbReference>
<name>A0A2X2X920_CHRJE</name>
<gene>
    <name evidence="3" type="ORF">NCTC13492_03729</name>
    <name evidence="2" type="ORF">SAMN05421542_0385</name>
</gene>
<organism evidence="3 5">
    <name type="scientific">Chryseobacterium jejuense</name>
    <dbReference type="NCBI Taxonomy" id="445960"/>
    <lineage>
        <taxon>Bacteria</taxon>
        <taxon>Pseudomonadati</taxon>
        <taxon>Bacteroidota</taxon>
        <taxon>Flavobacteriia</taxon>
        <taxon>Flavobacteriales</taxon>
        <taxon>Weeksellaceae</taxon>
        <taxon>Chryseobacterium group</taxon>
        <taxon>Chryseobacterium</taxon>
    </lineage>
</organism>
<keyword evidence="4" id="KW-1185">Reference proteome</keyword>
<dbReference type="EMBL" id="FNEG01000001">
    <property type="protein sequence ID" value="SDI19489.1"/>
    <property type="molecule type" value="Genomic_DNA"/>
</dbReference>
<proteinExistence type="predicted"/>
<reference evidence="2 4" key="1">
    <citation type="submission" date="2016-10" db="EMBL/GenBank/DDBJ databases">
        <authorList>
            <person name="Varghese N."/>
            <person name="Submissions S."/>
        </authorList>
    </citation>
    <scope>NUCLEOTIDE SEQUENCE [LARGE SCALE GENOMIC DNA]</scope>
    <source>
        <strain evidence="2 4">DSM 19299</strain>
    </source>
</reference>
<feature type="signal peptide" evidence="1">
    <location>
        <begin position="1"/>
        <end position="25"/>
    </location>
</feature>
<dbReference type="AlphaFoldDB" id="A0A2X2X920"/>